<protein>
    <submittedName>
        <fullName evidence="2">Uncharacterized protein</fullName>
    </submittedName>
</protein>
<evidence type="ECO:0000313" key="3">
    <source>
        <dbReference type="Proteomes" id="UP000602905"/>
    </source>
</evidence>
<sequence length="191" mass="20712">MGHNSAKCCPFWEFDPAFWSAQTGAPKRKRFGSVGCLGDGEKAHLPKSESTPKIDLSPLPKNGKKHKAKTKGKVIPSVPAGKGIGKRTAGPRMGSVQLETMTKLACKQKAAVATSSQTKRHQAPKIKSKSELELSKALASKSNPPQPSSDAEEAAEYKDEDKEESQPAPKGKKKKLNKQTKEPIVKNKHIY</sequence>
<feature type="compositionally biased region" description="Basic and acidic residues" evidence="1">
    <location>
        <begin position="42"/>
        <end position="52"/>
    </location>
</feature>
<dbReference type="AlphaFoldDB" id="A0A8H7HP13"/>
<feature type="non-terminal residue" evidence="2">
    <location>
        <position position="1"/>
    </location>
</feature>
<evidence type="ECO:0000256" key="1">
    <source>
        <dbReference type="SAM" id="MobiDB-lite"/>
    </source>
</evidence>
<accession>A0A8H7HP13</accession>
<feature type="compositionally biased region" description="Basic residues" evidence="1">
    <location>
        <begin position="62"/>
        <end position="72"/>
    </location>
</feature>
<comment type="caution">
    <text evidence="2">The sequence shown here is derived from an EMBL/GenBank/DDBJ whole genome shotgun (WGS) entry which is preliminary data.</text>
</comment>
<dbReference type="EMBL" id="JACYCD010000139">
    <property type="protein sequence ID" value="KAF8701736.1"/>
    <property type="molecule type" value="Genomic_DNA"/>
</dbReference>
<reference evidence="2" key="1">
    <citation type="submission" date="2020-09" db="EMBL/GenBank/DDBJ databases">
        <title>Comparative genome analyses of four rice-infecting Rhizoctonia solani isolates reveal extensive enrichment of homogalacturonan modification genes.</title>
        <authorList>
            <person name="Lee D.-Y."/>
            <person name="Jeon J."/>
            <person name="Kim K.-T."/>
            <person name="Cheong K."/>
            <person name="Song H."/>
            <person name="Choi G."/>
            <person name="Ko J."/>
            <person name="Opiyo S.O."/>
            <person name="Zuo S."/>
            <person name="Madhav S."/>
            <person name="Lee Y.-H."/>
            <person name="Wang G.-L."/>
        </authorList>
    </citation>
    <scope>NUCLEOTIDE SEQUENCE</scope>
    <source>
        <strain evidence="2">AG1-IA WGL</strain>
    </source>
</reference>
<feature type="region of interest" description="Disordered" evidence="1">
    <location>
        <begin position="42"/>
        <end position="92"/>
    </location>
</feature>
<name>A0A8H7HP13_9AGAM</name>
<proteinExistence type="predicted"/>
<dbReference type="Proteomes" id="UP000602905">
    <property type="component" value="Unassembled WGS sequence"/>
</dbReference>
<feature type="region of interest" description="Disordered" evidence="1">
    <location>
        <begin position="107"/>
        <end position="191"/>
    </location>
</feature>
<feature type="compositionally biased region" description="Basic residues" evidence="1">
    <location>
        <begin position="118"/>
        <end position="127"/>
    </location>
</feature>
<organism evidence="2 3">
    <name type="scientific">Rhizoctonia solani</name>
    <dbReference type="NCBI Taxonomy" id="456999"/>
    <lineage>
        <taxon>Eukaryota</taxon>
        <taxon>Fungi</taxon>
        <taxon>Dikarya</taxon>
        <taxon>Basidiomycota</taxon>
        <taxon>Agaricomycotina</taxon>
        <taxon>Agaricomycetes</taxon>
        <taxon>Cantharellales</taxon>
        <taxon>Ceratobasidiaceae</taxon>
        <taxon>Rhizoctonia</taxon>
    </lineage>
</organism>
<evidence type="ECO:0000313" key="2">
    <source>
        <dbReference type="EMBL" id="KAF8701736.1"/>
    </source>
</evidence>
<gene>
    <name evidence="2" type="ORF">RHS03_06470</name>
</gene>